<evidence type="ECO:0000256" key="1">
    <source>
        <dbReference type="SAM" id="MobiDB-lite"/>
    </source>
</evidence>
<name>A0ABY3PGP3_9CYAN</name>
<feature type="compositionally biased region" description="Low complexity" evidence="1">
    <location>
        <begin position="1"/>
        <end position="37"/>
    </location>
</feature>
<proteinExistence type="predicted"/>
<reference evidence="2 3" key="1">
    <citation type="journal article" date="2021" name="Genome Biol. Evol.">
        <title>Complete Genome Sequencing of a Novel Gloeobacter Species from a Waterfall Cave in Mexico.</title>
        <authorList>
            <person name="Saw J.H."/>
            <person name="Cardona T."/>
            <person name="Montejano G."/>
        </authorList>
    </citation>
    <scope>NUCLEOTIDE SEQUENCE [LARGE SCALE GENOMIC DNA]</scope>
    <source>
        <strain evidence="2">MG652769</strain>
    </source>
</reference>
<sequence>MPEENQAPPAEAATPTPESPTDTKAADATPAPDGEAPAPKPRPPRPRPAAASAEGVAAEAPAPAEGGEAPARPARPKPGDAPAKPLPQYIQEDILPLLEKRMKAEGAADVALAAGEADFTATWDNGNKTFTIYFDEGNLEGRKTIAYNEVKSPGRVLQMFMPPERGFKGVDAKQIVVMILQQFTTTLTWVKKQPAATGAKKPKK</sequence>
<dbReference type="PANTHER" id="PTHR36341:SF3">
    <property type="entry name" value="DUF2996 FAMILY PROTEIN"/>
    <property type="match status" value="1"/>
</dbReference>
<organism evidence="2 3">
    <name type="scientific">Gloeobacter morelensis MG652769</name>
    <dbReference type="NCBI Taxonomy" id="2781736"/>
    <lineage>
        <taxon>Bacteria</taxon>
        <taxon>Bacillati</taxon>
        <taxon>Cyanobacteriota</taxon>
        <taxon>Cyanophyceae</taxon>
        <taxon>Gloeobacterales</taxon>
        <taxon>Gloeobacteraceae</taxon>
        <taxon>Gloeobacter</taxon>
        <taxon>Gloeobacter morelensis</taxon>
    </lineage>
</organism>
<dbReference type="InterPro" id="IPR021374">
    <property type="entry name" value="DUF2996"/>
</dbReference>
<evidence type="ECO:0000313" key="2">
    <source>
        <dbReference type="EMBL" id="UFP92820.1"/>
    </source>
</evidence>
<gene>
    <name evidence="2" type="ORF">ISF26_13395</name>
</gene>
<dbReference type="PANTHER" id="PTHR36341">
    <property type="entry name" value="DUF2996 FAMILY PROTEIN"/>
    <property type="match status" value="1"/>
</dbReference>
<feature type="compositionally biased region" description="Low complexity" evidence="1">
    <location>
        <begin position="48"/>
        <end position="72"/>
    </location>
</feature>
<dbReference type="EMBL" id="CP063845">
    <property type="protein sequence ID" value="UFP92820.1"/>
    <property type="molecule type" value="Genomic_DNA"/>
</dbReference>
<accession>A0ABY3PGP3</accession>
<keyword evidence="3" id="KW-1185">Reference proteome</keyword>
<dbReference type="RefSeq" id="WP_230839814.1">
    <property type="nucleotide sequence ID" value="NZ_CP063845.1"/>
</dbReference>
<protein>
    <submittedName>
        <fullName evidence="2">DUF2996 domain-containing protein</fullName>
    </submittedName>
</protein>
<evidence type="ECO:0000313" key="3">
    <source>
        <dbReference type="Proteomes" id="UP001054846"/>
    </source>
</evidence>
<dbReference type="Proteomes" id="UP001054846">
    <property type="component" value="Chromosome"/>
</dbReference>
<feature type="region of interest" description="Disordered" evidence="1">
    <location>
        <begin position="1"/>
        <end position="87"/>
    </location>
</feature>
<dbReference type="Pfam" id="PF11210">
    <property type="entry name" value="DUF2996"/>
    <property type="match status" value="1"/>
</dbReference>